<dbReference type="EMBL" id="ML995128">
    <property type="protein sequence ID" value="KAF2174379.1"/>
    <property type="molecule type" value="Genomic_DNA"/>
</dbReference>
<keyword evidence="5 6" id="KW-0119">Carbohydrate metabolism</keyword>
<evidence type="ECO:0000313" key="8">
    <source>
        <dbReference type="EMBL" id="KAF2174379.1"/>
    </source>
</evidence>
<dbReference type="NCBIfam" id="TIGR01179">
    <property type="entry name" value="galE"/>
    <property type="match status" value="1"/>
</dbReference>
<dbReference type="InterPro" id="IPR036291">
    <property type="entry name" value="NAD(P)-bd_dom_sf"/>
</dbReference>
<organism evidence="8 9">
    <name type="scientific">Zopfia rhizophila CBS 207.26</name>
    <dbReference type="NCBI Taxonomy" id="1314779"/>
    <lineage>
        <taxon>Eukaryota</taxon>
        <taxon>Fungi</taxon>
        <taxon>Dikarya</taxon>
        <taxon>Ascomycota</taxon>
        <taxon>Pezizomycotina</taxon>
        <taxon>Dothideomycetes</taxon>
        <taxon>Dothideomycetes incertae sedis</taxon>
        <taxon>Zopfiaceae</taxon>
        <taxon>Zopfia</taxon>
    </lineage>
</organism>
<evidence type="ECO:0000313" key="9">
    <source>
        <dbReference type="Proteomes" id="UP000800200"/>
    </source>
</evidence>
<dbReference type="Proteomes" id="UP000800200">
    <property type="component" value="Unassembled WGS sequence"/>
</dbReference>
<evidence type="ECO:0000256" key="1">
    <source>
        <dbReference type="ARBA" id="ARBA00001911"/>
    </source>
</evidence>
<dbReference type="EC" id="5.1.3.2" evidence="6"/>
<keyword evidence="9" id="KW-1185">Reference proteome</keyword>
<comment type="similarity">
    <text evidence="2 6">Belongs to the NAD(P)-dependent epimerase/dehydratase family.</text>
</comment>
<feature type="domain" description="NAD-dependent epimerase/dehydratase" evidence="7">
    <location>
        <begin position="1"/>
        <end position="245"/>
    </location>
</feature>
<dbReference type="CDD" id="cd05247">
    <property type="entry name" value="UDP_G4E_1_SDR_e"/>
    <property type="match status" value="1"/>
</dbReference>
<feature type="non-terminal residue" evidence="8">
    <location>
        <position position="1"/>
    </location>
</feature>
<dbReference type="SUPFAM" id="SSF51735">
    <property type="entry name" value="NAD(P)-binding Rossmann-fold domains"/>
    <property type="match status" value="1"/>
</dbReference>
<protein>
    <recommendedName>
        <fullName evidence="6">UDP-glucose 4-epimerase</fullName>
        <ecNumber evidence="6">5.1.3.2</ecNumber>
    </recommendedName>
</protein>
<evidence type="ECO:0000256" key="5">
    <source>
        <dbReference type="ARBA" id="ARBA00023277"/>
    </source>
</evidence>
<reference evidence="8" key="1">
    <citation type="journal article" date="2020" name="Stud. Mycol.">
        <title>101 Dothideomycetes genomes: a test case for predicting lifestyles and emergence of pathogens.</title>
        <authorList>
            <person name="Haridas S."/>
            <person name="Albert R."/>
            <person name="Binder M."/>
            <person name="Bloem J."/>
            <person name="Labutti K."/>
            <person name="Salamov A."/>
            <person name="Andreopoulos B."/>
            <person name="Baker S."/>
            <person name="Barry K."/>
            <person name="Bills G."/>
            <person name="Bluhm B."/>
            <person name="Cannon C."/>
            <person name="Castanera R."/>
            <person name="Culley D."/>
            <person name="Daum C."/>
            <person name="Ezra D."/>
            <person name="Gonzalez J."/>
            <person name="Henrissat B."/>
            <person name="Kuo A."/>
            <person name="Liang C."/>
            <person name="Lipzen A."/>
            <person name="Lutzoni F."/>
            <person name="Magnuson J."/>
            <person name="Mondo S."/>
            <person name="Nolan M."/>
            <person name="Ohm R."/>
            <person name="Pangilinan J."/>
            <person name="Park H.-J."/>
            <person name="Ramirez L."/>
            <person name="Alfaro M."/>
            <person name="Sun H."/>
            <person name="Tritt A."/>
            <person name="Yoshinaga Y."/>
            <person name="Zwiers L.-H."/>
            <person name="Turgeon B."/>
            <person name="Goodwin S."/>
            <person name="Spatafora J."/>
            <person name="Crous P."/>
            <person name="Grigoriev I."/>
        </authorList>
    </citation>
    <scope>NUCLEOTIDE SEQUENCE</scope>
    <source>
        <strain evidence="8">CBS 207.26</strain>
    </source>
</reference>
<evidence type="ECO:0000256" key="4">
    <source>
        <dbReference type="ARBA" id="ARBA00023235"/>
    </source>
</evidence>
<dbReference type="OrthoDB" id="9402762at2759"/>
<evidence type="ECO:0000259" key="7">
    <source>
        <dbReference type="Pfam" id="PF01370"/>
    </source>
</evidence>
<comment type="subunit">
    <text evidence="6">Homodimer.</text>
</comment>
<sequence length="325" mass="35231">VLVTGGAGYIGNHAVLALRDAGFDVVVFDDLSTGFAESIPSDVPFIHASVHDEERLVQTIRDYNVSSVMHFAASLIVPESSEKPLAYWRNNVFGVSAMLGACVQTGVRNIVFSSTAAVYGIPEVMPIDEGMPCKPINPYGNSKYAAEQMISDVARTHGISSVTLRYFNVSGADPLGRAGQRSLRATHLIKVACEAVVGKRKKIEIFGTDYPTPDGTGVRDYIHVTDLANAHVAALRYLQKNNSVNLTMNCGYGRGHSVREVLSAVEKVSGKSLEIVESPRRVGDPPFLIAATQHINQVLDWTPLYDDLDFIIDTALKWEGSLAVP</sequence>
<dbReference type="GO" id="GO:0033499">
    <property type="term" value="P:galactose catabolic process via UDP-galactose, Leloir pathway"/>
    <property type="evidence" value="ECO:0007669"/>
    <property type="project" value="TreeGrafter"/>
</dbReference>
<keyword evidence="4 6" id="KW-0413">Isomerase</keyword>
<name>A0A6A6D858_9PEZI</name>
<comment type="catalytic activity">
    <reaction evidence="6">
        <text>UDP-alpha-D-glucose = UDP-alpha-D-galactose</text>
        <dbReference type="Rhea" id="RHEA:22168"/>
        <dbReference type="ChEBI" id="CHEBI:58885"/>
        <dbReference type="ChEBI" id="CHEBI:66914"/>
        <dbReference type="EC" id="5.1.3.2"/>
    </reaction>
</comment>
<comment type="cofactor">
    <cofactor evidence="1 6">
        <name>NAD(+)</name>
        <dbReference type="ChEBI" id="CHEBI:57540"/>
    </cofactor>
</comment>
<evidence type="ECO:0000256" key="6">
    <source>
        <dbReference type="RuleBase" id="RU366046"/>
    </source>
</evidence>
<keyword evidence="3 6" id="KW-0520">NAD</keyword>
<dbReference type="UniPathway" id="UPA00214"/>
<dbReference type="InterPro" id="IPR005886">
    <property type="entry name" value="UDP_G4E"/>
</dbReference>
<dbReference type="Gene3D" id="3.90.25.10">
    <property type="entry name" value="UDP-galactose 4-epimerase, domain 1"/>
    <property type="match status" value="1"/>
</dbReference>
<proteinExistence type="inferred from homology"/>
<gene>
    <name evidence="8" type="ORF">K469DRAFT_614717</name>
</gene>
<accession>A0A6A6D858</accession>
<dbReference type="Pfam" id="PF01370">
    <property type="entry name" value="Epimerase"/>
    <property type="match status" value="1"/>
</dbReference>
<dbReference type="InterPro" id="IPR001509">
    <property type="entry name" value="Epimerase_deHydtase"/>
</dbReference>
<dbReference type="PANTHER" id="PTHR43725">
    <property type="entry name" value="UDP-GLUCOSE 4-EPIMERASE"/>
    <property type="match status" value="1"/>
</dbReference>
<dbReference type="GO" id="GO:0003978">
    <property type="term" value="F:UDP-glucose 4-epimerase activity"/>
    <property type="evidence" value="ECO:0007669"/>
    <property type="project" value="UniProtKB-UniRule"/>
</dbReference>
<dbReference type="AlphaFoldDB" id="A0A6A6D858"/>
<evidence type="ECO:0000256" key="3">
    <source>
        <dbReference type="ARBA" id="ARBA00023027"/>
    </source>
</evidence>
<comment type="pathway">
    <text evidence="6">Carbohydrate metabolism; galactose metabolism.</text>
</comment>
<evidence type="ECO:0000256" key="2">
    <source>
        <dbReference type="ARBA" id="ARBA00007637"/>
    </source>
</evidence>
<dbReference type="PANTHER" id="PTHR43725:SF53">
    <property type="entry name" value="UDP-ARABINOSE 4-EPIMERASE 1"/>
    <property type="match status" value="1"/>
</dbReference>
<dbReference type="Gene3D" id="3.40.50.720">
    <property type="entry name" value="NAD(P)-binding Rossmann-like Domain"/>
    <property type="match status" value="1"/>
</dbReference>